<keyword evidence="2" id="KW-1003">Cell membrane</keyword>
<keyword evidence="5" id="KW-0677">Repeat</keyword>
<dbReference type="SUPFAM" id="SSF49313">
    <property type="entry name" value="Cadherin-like"/>
    <property type="match status" value="7"/>
</dbReference>
<accession>A0A8B6C5U1</accession>
<feature type="domain" description="Cadherin" evidence="14">
    <location>
        <begin position="671"/>
        <end position="780"/>
    </location>
</feature>
<keyword evidence="8 12" id="KW-1133">Transmembrane helix</keyword>
<dbReference type="SMART" id="SM00112">
    <property type="entry name" value="CA"/>
    <property type="match status" value="7"/>
</dbReference>
<proteinExistence type="predicted"/>
<reference evidence="15" key="1">
    <citation type="submission" date="2018-11" db="EMBL/GenBank/DDBJ databases">
        <authorList>
            <person name="Alioto T."/>
            <person name="Alioto T."/>
        </authorList>
    </citation>
    <scope>NUCLEOTIDE SEQUENCE</scope>
</reference>
<evidence type="ECO:0000256" key="1">
    <source>
        <dbReference type="ARBA" id="ARBA00004251"/>
    </source>
</evidence>
<dbReference type="InterPro" id="IPR002126">
    <property type="entry name" value="Cadherin-like_dom"/>
</dbReference>
<evidence type="ECO:0000256" key="4">
    <source>
        <dbReference type="ARBA" id="ARBA00022729"/>
    </source>
</evidence>
<evidence type="ECO:0000256" key="12">
    <source>
        <dbReference type="SAM" id="Phobius"/>
    </source>
</evidence>
<feature type="transmembrane region" description="Helical" evidence="12">
    <location>
        <begin position="780"/>
        <end position="804"/>
    </location>
</feature>
<dbReference type="FunFam" id="2.60.40.60:FF:000092">
    <property type="entry name" value="Protocadherin 8"/>
    <property type="match status" value="1"/>
</dbReference>
<dbReference type="GO" id="GO:0005886">
    <property type="term" value="C:plasma membrane"/>
    <property type="evidence" value="ECO:0007669"/>
    <property type="project" value="UniProtKB-SubCell"/>
</dbReference>
<feature type="domain" description="Cadherin" evidence="14">
    <location>
        <begin position="243"/>
        <end position="350"/>
    </location>
</feature>
<dbReference type="Proteomes" id="UP000596742">
    <property type="component" value="Unassembled WGS sequence"/>
</dbReference>
<feature type="chain" id="PRO_5032717755" evidence="13">
    <location>
        <begin position="23"/>
        <end position="954"/>
    </location>
</feature>
<comment type="caution">
    <text evidence="15">The sequence shown here is derived from an EMBL/GenBank/DDBJ whole genome shotgun (WGS) entry which is preliminary data.</text>
</comment>
<evidence type="ECO:0000256" key="3">
    <source>
        <dbReference type="ARBA" id="ARBA00022692"/>
    </source>
</evidence>
<dbReference type="Gene3D" id="2.60.40.60">
    <property type="entry name" value="Cadherins"/>
    <property type="match status" value="7"/>
</dbReference>
<evidence type="ECO:0000256" key="8">
    <source>
        <dbReference type="ARBA" id="ARBA00022989"/>
    </source>
</evidence>
<evidence type="ECO:0000313" key="16">
    <source>
        <dbReference type="Proteomes" id="UP000596742"/>
    </source>
</evidence>
<name>A0A8B6C5U1_MYTGA</name>
<evidence type="ECO:0000256" key="10">
    <source>
        <dbReference type="ARBA" id="ARBA00023180"/>
    </source>
</evidence>
<dbReference type="AlphaFoldDB" id="A0A8B6C5U1"/>
<keyword evidence="16" id="KW-1185">Reference proteome</keyword>
<keyword evidence="10" id="KW-0325">Glycoprotein</keyword>
<feature type="domain" description="Cadherin" evidence="14">
    <location>
        <begin position="133"/>
        <end position="242"/>
    </location>
</feature>
<dbReference type="CDD" id="cd11304">
    <property type="entry name" value="Cadherin_repeat"/>
    <property type="match status" value="7"/>
</dbReference>
<dbReference type="Pfam" id="PF08266">
    <property type="entry name" value="Cadherin_2"/>
    <property type="match status" value="1"/>
</dbReference>
<keyword evidence="7" id="KW-0130">Cell adhesion</keyword>
<sequence length="954" mass="107030">MDATVCLILALYFICFQFSVKGQTVYFNVTEEQGSSFYIGNIAESAKLQVADTDLKFTLLSNGYPLASQFSLDETTSDLVTVESLDRDMLCAFDVVCTLQLAVVAKSESTNDLFSIKVFINLKDINDNSPLFAEEFVSFELIEGTPVNTSLPLEGATDRDYGMFGVMKYGILDDVPFQAVMDTFADGRSMLKLVIIGKLDREQVASYQFQVLAYDGGEPTPNIGTAMFSITVTDINDNYPKFTQDSYNKTIYDDSLVNMVITRVFATDLDEGLNGLVRYRLSSLQTDEIISTFSINETSGEVYLKESLITRSKEYYRVIVEASDSAKQPLIAQSLVFVRVFDHHNNFPEININLLSNKPHAEISEQASQGATVAHLAVADPDTGDNGLVTCMLTEGMFRLQKFDTNEYKIVVFTSLDRETEPRYNVTVVCEDTGNPPKKTNKTFIVVVLDENDNEPEFIPVTYRTHLLENNKIGVSLLQVSAVDLDLDQNAKIEYTLQDGANSKFSIDNETGEIFANQMPDREIQQQYIFQVFASDHGNPSMTGTGSVSILVDDVNDNAPEFRKDLYSFSILENSVRNIIIGKVEAFDVDDKENGEISYSISTTKGNEVPFIVMQNGSILVTIELDREKSESYNFQIVASDQGNSSLNTSVEVLIKVEDENDNSPVFVFPNKDNNTIIIPYKTPSNSVVGTFRAYDNDSEMNSRLSFYLNNENISDYLLLNSYNGELFLVKDLSEADIRSMTFEVVVQDHGEIPSKARQNLTINITHQVSALTDGLEKNFVVAIAISSITVFLALLIIFMIFLLRRQDIKNRTKLHESQESQSQKTNEGEEAGFIQMVSPVYYPPTYILPLPVTYSRPPPPSYTPPVLPKSLPQSTKFNTIQRSISVQQEVKTHDASLLDTSSTFTSRSWDPPLWENGEVDDVERQRNKLISIEYQRSLLRIQHCKRSNSVLTI</sequence>
<dbReference type="InterPro" id="IPR050174">
    <property type="entry name" value="Protocadherin/Cadherin-CA"/>
</dbReference>
<evidence type="ECO:0000256" key="6">
    <source>
        <dbReference type="ARBA" id="ARBA00022837"/>
    </source>
</evidence>
<evidence type="ECO:0000259" key="14">
    <source>
        <dbReference type="PROSITE" id="PS50268"/>
    </source>
</evidence>
<evidence type="ECO:0000256" key="9">
    <source>
        <dbReference type="ARBA" id="ARBA00023136"/>
    </source>
</evidence>
<dbReference type="FunFam" id="2.60.40.60:FF:000002">
    <property type="entry name" value="Protocadherin alpha 2"/>
    <property type="match status" value="1"/>
</dbReference>
<evidence type="ECO:0000313" key="15">
    <source>
        <dbReference type="EMBL" id="VDI00340.1"/>
    </source>
</evidence>
<comment type="subcellular location">
    <subcellularLocation>
        <location evidence="1">Cell membrane</location>
        <topology evidence="1">Single-pass type I membrane protein</topology>
    </subcellularLocation>
</comment>
<feature type="domain" description="Cadherin" evidence="14">
    <location>
        <begin position="563"/>
        <end position="667"/>
    </location>
</feature>
<dbReference type="FunFam" id="2.60.40.60:FF:000134">
    <property type="entry name" value="protocadherin Fat 4"/>
    <property type="match status" value="1"/>
</dbReference>
<evidence type="ECO:0000256" key="2">
    <source>
        <dbReference type="ARBA" id="ARBA00022475"/>
    </source>
</evidence>
<dbReference type="PROSITE" id="PS50268">
    <property type="entry name" value="CADHERIN_2"/>
    <property type="match status" value="7"/>
</dbReference>
<evidence type="ECO:0000256" key="5">
    <source>
        <dbReference type="ARBA" id="ARBA00022737"/>
    </source>
</evidence>
<dbReference type="InterPro" id="IPR020894">
    <property type="entry name" value="Cadherin_CS"/>
</dbReference>
<organism evidence="15 16">
    <name type="scientific">Mytilus galloprovincialis</name>
    <name type="common">Mediterranean mussel</name>
    <dbReference type="NCBI Taxonomy" id="29158"/>
    <lineage>
        <taxon>Eukaryota</taxon>
        <taxon>Metazoa</taxon>
        <taxon>Spiralia</taxon>
        <taxon>Lophotrochozoa</taxon>
        <taxon>Mollusca</taxon>
        <taxon>Bivalvia</taxon>
        <taxon>Autobranchia</taxon>
        <taxon>Pteriomorphia</taxon>
        <taxon>Mytilida</taxon>
        <taxon>Mytiloidea</taxon>
        <taxon>Mytilidae</taxon>
        <taxon>Mytilinae</taxon>
        <taxon>Mytilus</taxon>
    </lineage>
</organism>
<dbReference type="FunFam" id="2.60.40.60:FF:000020">
    <property type="entry name" value="Dachsous cadherin-related 1b"/>
    <property type="match status" value="1"/>
</dbReference>
<feature type="domain" description="Cadherin" evidence="14">
    <location>
        <begin position="21"/>
        <end position="132"/>
    </location>
</feature>
<dbReference type="InterPro" id="IPR015919">
    <property type="entry name" value="Cadherin-like_sf"/>
</dbReference>
<dbReference type="PRINTS" id="PR00205">
    <property type="entry name" value="CADHERIN"/>
</dbReference>
<keyword evidence="3 12" id="KW-0812">Transmembrane</keyword>
<feature type="signal peptide" evidence="13">
    <location>
        <begin position="1"/>
        <end position="22"/>
    </location>
</feature>
<dbReference type="OrthoDB" id="6252479at2759"/>
<feature type="domain" description="Cadherin" evidence="14">
    <location>
        <begin position="459"/>
        <end position="562"/>
    </location>
</feature>
<dbReference type="EMBL" id="UYJE01001228">
    <property type="protein sequence ID" value="VDI00340.1"/>
    <property type="molecule type" value="Genomic_DNA"/>
</dbReference>
<dbReference type="Pfam" id="PF00028">
    <property type="entry name" value="Cadherin"/>
    <property type="match status" value="5"/>
</dbReference>
<dbReference type="FunFam" id="2.60.40.60:FF:000007">
    <property type="entry name" value="Protocadherin alpha 2"/>
    <property type="match status" value="1"/>
</dbReference>
<dbReference type="GO" id="GO:0007156">
    <property type="term" value="P:homophilic cell adhesion via plasma membrane adhesion molecules"/>
    <property type="evidence" value="ECO:0007669"/>
    <property type="project" value="InterPro"/>
</dbReference>
<dbReference type="PANTHER" id="PTHR24028">
    <property type="entry name" value="CADHERIN-87A"/>
    <property type="match status" value="1"/>
</dbReference>
<keyword evidence="9 12" id="KW-0472">Membrane</keyword>
<gene>
    <name evidence="15" type="ORF">MGAL_10B094540</name>
</gene>
<dbReference type="PANTHER" id="PTHR24028:SF146">
    <property type="entry name" value="CADHERIN 96CB, ISOFORM D-RELATED"/>
    <property type="match status" value="1"/>
</dbReference>
<dbReference type="GO" id="GO:0005509">
    <property type="term" value="F:calcium ion binding"/>
    <property type="evidence" value="ECO:0007669"/>
    <property type="project" value="UniProtKB-UniRule"/>
</dbReference>
<keyword evidence="4 13" id="KW-0732">Signal</keyword>
<evidence type="ECO:0000256" key="11">
    <source>
        <dbReference type="PROSITE-ProRule" id="PRU00043"/>
    </source>
</evidence>
<evidence type="ECO:0000256" key="13">
    <source>
        <dbReference type="SAM" id="SignalP"/>
    </source>
</evidence>
<dbReference type="PROSITE" id="PS00232">
    <property type="entry name" value="CADHERIN_1"/>
    <property type="match status" value="3"/>
</dbReference>
<dbReference type="InterPro" id="IPR013164">
    <property type="entry name" value="Cadherin_N"/>
</dbReference>
<evidence type="ECO:0000256" key="7">
    <source>
        <dbReference type="ARBA" id="ARBA00022889"/>
    </source>
</evidence>
<feature type="domain" description="Cadherin" evidence="14">
    <location>
        <begin position="355"/>
        <end position="458"/>
    </location>
</feature>
<protein>
    <submittedName>
        <fullName evidence="15">Blast:Protocadherin-11 X-linked</fullName>
    </submittedName>
</protein>
<keyword evidence="6 11" id="KW-0106">Calcium</keyword>